<dbReference type="Proteomes" id="UP000005580">
    <property type="component" value="Unassembled WGS sequence"/>
</dbReference>
<sequence>MRLYLSAVRGLSVLFKSVYCRLCYSLWGTAVPLKAVFYS</sequence>
<reference evidence="1" key="1">
    <citation type="submission" date="2011-01" db="EMBL/GenBank/DDBJ databases">
        <authorList>
            <person name="Muzny D."/>
            <person name="Qin X."/>
            <person name="Buhay C."/>
            <person name="Dugan-Rocha S."/>
            <person name="Ding Y."/>
            <person name="Chen G."/>
            <person name="Hawes A."/>
            <person name="Holder M."/>
            <person name="Jhangiani S."/>
            <person name="Johnson A."/>
            <person name="Khan Z."/>
            <person name="Li Z."/>
            <person name="Liu W."/>
            <person name="Liu X."/>
            <person name="Perez L."/>
            <person name="Shen H."/>
            <person name="Wang Q."/>
            <person name="Watt J."/>
            <person name="Xi L."/>
            <person name="Xin Y."/>
            <person name="Zhou J."/>
            <person name="Deng J."/>
            <person name="Jiang H."/>
            <person name="Liu Y."/>
            <person name="Qu J."/>
            <person name="Song X.-Z."/>
            <person name="Zhang L."/>
            <person name="Villasana D."/>
            <person name="Johnson A."/>
            <person name="Liu J."/>
            <person name="Liyanage D."/>
            <person name="Lorensuhewa L."/>
            <person name="Robinson T."/>
            <person name="Song A."/>
            <person name="Song B.-B."/>
            <person name="Dinh H."/>
            <person name="Thornton R."/>
            <person name="Coyle M."/>
            <person name="Francisco L."/>
            <person name="Jackson L."/>
            <person name="Javaid M."/>
            <person name="Korchina V."/>
            <person name="Kovar C."/>
            <person name="Mata R."/>
            <person name="Mathew T."/>
            <person name="Ngo R."/>
            <person name="Nguyen L."/>
            <person name="Nguyen N."/>
            <person name="Okwuonu G."/>
            <person name="Ongeri F."/>
            <person name="Pham C."/>
            <person name="Simmons D."/>
            <person name="Wilczek-Boney K."/>
            <person name="Hale W."/>
            <person name="Jakkamsetti A."/>
            <person name="Pham P."/>
            <person name="Ruth R."/>
            <person name="San Lucas F."/>
            <person name="Warren J."/>
            <person name="Zhang J."/>
            <person name="Zhao Z."/>
            <person name="Zhou C."/>
            <person name="Zhu D."/>
            <person name="Lee S."/>
            <person name="Bess C."/>
            <person name="Blankenburg K."/>
            <person name="Forbes L."/>
            <person name="Fu Q."/>
            <person name="Gubbala S."/>
            <person name="Hirani K."/>
            <person name="Jayaseelan J.C."/>
            <person name="Lara F."/>
            <person name="Munidasa M."/>
            <person name="Palculict T."/>
            <person name="Patil S."/>
            <person name="Pu L.-L."/>
            <person name="Saada N."/>
            <person name="Tang L."/>
            <person name="Weissenberger G."/>
            <person name="Zhu Y."/>
            <person name="Hemphill L."/>
            <person name="Shang Y."/>
            <person name="Youmans B."/>
            <person name="Ayvaz T."/>
            <person name="Ross M."/>
            <person name="Santibanez J."/>
            <person name="Aqrawi P."/>
            <person name="Gross S."/>
            <person name="Joshi V."/>
            <person name="Fowler G."/>
            <person name="Nazareth L."/>
            <person name="Reid J."/>
            <person name="Worley K."/>
            <person name="Petrosino J."/>
            <person name="Highlander S."/>
            <person name="Gibbs R."/>
        </authorList>
    </citation>
    <scope>NUCLEOTIDE SEQUENCE [LARGE SCALE GENOMIC DNA]</scope>
    <source>
        <strain evidence="1">ATCC 33269</strain>
    </source>
</reference>
<evidence type="ECO:0000313" key="1">
    <source>
        <dbReference type="EMBL" id="EFZ37495.1"/>
    </source>
</evidence>
<protein>
    <submittedName>
        <fullName evidence="1">Uncharacterized protein</fullName>
    </submittedName>
</protein>
<dbReference type="HOGENOM" id="CLU_3314777_0_0_10"/>
<keyword evidence="2" id="KW-1185">Reference proteome</keyword>
<organism evidence="1 2">
    <name type="scientific">Hoylesella oralis ATCC 33269</name>
    <dbReference type="NCBI Taxonomy" id="873533"/>
    <lineage>
        <taxon>Bacteria</taxon>
        <taxon>Pseudomonadati</taxon>
        <taxon>Bacteroidota</taxon>
        <taxon>Bacteroidia</taxon>
        <taxon>Bacteroidales</taxon>
        <taxon>Prevotellaceae</taxon>
        <taxon>Hoylesella</taxon>
    </lineage>
</organism>
<proteinExistence type="predicted"/>
<accession>E7RP52</accession>
<gene>
    <name evidence="1" type="ORF">HMPREF0663_10953</name>
</gene>
<comment type="caution">
    <text evidence="1">The sequence shown here is derived from an EMBL/GenBank/DDBJ whole genome shotgun (WGS) entry which is preliminary data.</text>
</comment>
<name>E7RP52_9BACT</name>
<dbReference type="EMBL" id="AEPE02000003">
    <property type="protein sequence ID" value="EFZ37495.1"/>
    <property type="molecule type" value="Genomic_DNA"/>
</dbReference>
<evidence type="ECO:0000313" key="2">
    <source>
        <dbReference type="Proteomes" id="UP000005580"/>
    </source>
</evidence>
<dbReference type="AlphaFoldDB" id="E7RP52"/>